<dbReference type="GO" id="GO:0006352">
    <property type="term" value="P:DNA-templated transcription initiation"/>
    <property type="evidence" value="ECO:0007669"/>
    <property type="project" value="InterPro"/>
</dbReference>
<accession>A0A174B5N3</accession>
<keyword evidence="5" id="KW-0804">Transcription</keyword>
<dbReference type="Proteomes" id="UP000095544">
    <property type="component" value="Unassembled WGS sequence"/>
</dbReference>
<evidence type="ECO:0000256" key="5">
    <source>
        <dbReference type="ARBA" id="ARBA00023163"/>
    </source>
</evidence>
<dbReference type="InterPro" id="IPR013249">
    <property type="entry name" value="RNA_pol_sigma70_r4_t2"/>
</dbReference>
<reference evidence="8 9" key="1">
    <citation type="submission" date="2015-09" db="EMBL/GenBank/DDBJ databases">
        <authorList>
            <consortium name="Pathogen Informatics"/>
        </authorList>
    </citation>
    <scope>NUCLEOTIDE SEQUENCE [LARGE SCALE GENOMIC DNA]</scope>
    <source>
        <strain evidence="8 9">2789STDY5834876</strain>
    </source>
</reference>
<evidence type="ECO:0000313" key="8">
    <source>
        <dbReference type="EMBL" id="CUN95713.1"/>
    </source>
</evidence>
<evidence type="ECO:0000256" key="1">
    <source>
        <dbReference type="ARBA" id="ARBA00010641"/>
    </source>
</evidence>
<dbReference type="GO" id="GO:0016987">
    <property type="term" value="F:sigma factor activity"/>
    <property type="evidence" value="ECO:0007669"/>
    <property type="project" value="UniProtKB-KW"/>
</dbReference>
<feature type="domain" description="RNA polymerase sigma factor 70 region 4 type 2" evidence="7">
    <location>
        <begin position="103"/>
        <end position="154"/>
    </location>
</feature>
<protein>
    <submittedName>
        <fullName evidence="8">RNA polymerase sigma factor sigM</fullName>
    </submittedName>
</protein>
<evidence type="ECO:0000256" key="2">
    <source>
        <dbReference type="ARBA" id="ARBA00023015"/>
    </source>
</evidence>
<comment type="similarity">
    <text evidence="1">Belongs to the sigma-70 factor family. ECF subfamily.</text>
</comment>
<name>A0A174B5N3_9FIRM</name>
<keyword evidence="2" id="KW-0805">Transcription regulation</keyword>
<proteinExistence type="inferred from homology"/>
<keyword evidence="4" id="KW-0238">DNA-binding</keyword>
<dbReference type="SUPFAM" id="SSF88946">
    <property type="entry name" value="Sigma2 domain of RNA polymerase sigma factors"/>
    <property type="match status" value="1"/>
</dbReference>
<dbReference type="PANTHER" id="PTHR43133">
    <property type="entry name" value="RNA POLYMERASE ECF-TYPE SIGMA FACTO"/>
    <property type="match status" value="1"/>
</dbReference>
<dbReference type="InterPro" id="IPR013325">
    <property type="entry name" value="RNA_pol_sigma_r2"/>
</dbReference>
<evidence type="ECO:0000256" key="3">
    <source>
        <dbReference type="ARBA" id="ARBA00023082"/>
    </source>
</evidence>
<sequence>MNDMEQIYKKYMPQVYKFLFSLCHDAHLTEELTQETFYQAMKTIDDFRGDCKLYVWLCQIAKHLWYKELKKKEREKPAEITEETASFDHGPETAVIQKAEVLELYKRLHTLEEPLREVMYLRLNGNFSFKEIGEILGRDENWARVTFYRGKQRIRKELYYEM</sequence>
<dbReference type="RefSeq" id="WP_050640703.1">
    <property type="nucleotide sequence ID" value="NZ_CABKUE010000008.1"/>
</dbReference>
<dbReference type="InterPro" id="IPR007627">
    <property type="entry name" value="RNA_pol_sigma70_r2"/>
</dbReference>
<evidence type="ECO:0000259" key="6">
    <source>
        <dbReference type="Pfam" id="PF04542"/>
    </source>
</evidence>
<dbReference type="Gene3D" id="1.10.1740.10">
    <property type="match status" value="1"/>
</dbReference>
<evidence type="ECO:0000256" key="4">
    <source>
        <dbReference type="ARBA" id="ARBA00023125"/>
    </source>
</evidence>
<feature type="domain" description="RNA polymerase sigma-70 region 2" evidence="6">
    <location>
        <begin position="7"/>
        <end position="74"/>
    </location>
</feature>
<dbReference type="PANTHER" id="PTHR43133:SF52">
    <property type="entry name" value="ECF RNA POLYMERASE SIGMA FACTOR SIGL"/>
    <property type="match status" value="1"/>
</dbReference>
<dbReference type="Pfam" id="PF08281">
    <property type="entry name" value="Sigma70_r4_2"/>
    <property type="match status" value="1"/>
</dbReference>
<gene>
    <name evidence="8" type="primary">sigM_1</name>
    <name evidence="8" type="ORF">ERS852491_00909</name>
</gene>
<dbReference type="GO" id="GO:0003677">
    <property type="term" value="F:DNA binding"/>
    <property type="evidence" value="ECO:0007669"/>
    <property type="project" value="UniProtKB-KW"/>
</dbReference>
<dbReference type="Gene3D" id="1.10.10.10">
    <property type="entry name" value="Winged helix-like DNA-binding domain superfamily/Winged helix DNA-binding domain"/>
    <property type="match status" value="1"/>
</dbReference>
<dbReference type="InterPro" id="IPR036388">
    <property type="entry name" value="WH-like_DNA-bd_sf"/>
</dbReference>
<keyword evidence="3" id="KW-0731">Sigma factor</keyword>
<evidence type="ECO:0000313" key="9">
    <source>
        <dbReference type="Proteomes" id="UP000095544"/>
    </source>
</evidence>
<dbReference type="Pfam" id="PF04542">
    <property type="entry name" value="Sigma70_r2"/>
    <property type="match status" value="1"/>
</dbReference>
<dbReference type="InterPro" id="IPR039425">
    <property type="entry name" value="RNA_pol_sigma-70-like"/>
</dbReference>
<dbReference type="OrthoDB" id="9795666at2"/>
<dbReference type="EMBL" id="CYZU01000006">
    <property type="protein sequence ID" value="CUN95713.1"/>
    <property type="molecule type" value="Genomic_DNA"/>
</dbReference>
<dbReference type="STRING" id="39482.ERS852491_00909"/>
<dbReference type="AlphaFoldDB" id="A0A174B5N3"/>
<evidence type="ECO:0000259" key="7">
    <source>
        <dbReference type="Pfam" id="PF08281"/>
    </source>
</evidence>
<dbReference type="InterPro" id="IPR013324">
    <property type="entry name" value="RNA_pol_sigma_r3/r4-like"/>
</dbReference>
<dbReference type="InterPro" id="IPR014284">
    <property type="entry name" value="RNA_pol_sigma-70_dom"/>
</dbReference>
<dbReference type="NCBIfam" id="TIGR02937">
    <property type="entry name" value="sigma70-ECF"/>
    <property type="match status" value="1"/>
</dbReference>
<organism evidence="8 9">
    <name type="scientific">Faecalicatena contorta</name>
    <dbReference type="NCBI Taxonomy" id="39482"/>
    <lineage>
        <taxon>Bacteria</taxon>
        <taxon>Bacillati</taxon>
        <taxon>Bacillota</taxon>
        <taxon>Clostridia</taxon>
        <taxon>Lachnospirales</taxon>
        <taxon>Lachnospiraceae</taxon>
        <taxon>Faecalicatena</taxon>
    </lineage>
</organism>
<dbReference type="SUPFAM" id="SSF88659">
    <property type="entry name" value="Sigma3 and sigma4 domains of RNA polymerase sigma factors"/>
    <property type="match status" value="1"/>
</dbReference>